<dbReference type="EMBL" id="JAIWYP010000007">
    <property type="protein sequence ID" value="KAH3792190.1"/>
    <property type="molecule type" value="Genomic_DNA"/>
</dbReference>
<keyword evidence="1" id="KW-0812">Transmembrane</keyword>
<evidence type="ECO:0000313" key="2">
    <source>
        <dbReference type="EMBL" id="KAH3792190.1"/>
    </source>
</evidence>
<feature type="transmembrane region" description="Helical" evidence="1">
    <location>
        <begin position="38"/>
        <end position="58"/>
    </location>
</feature>
<keyword evidence="3" id="KW-1185">Reference proteome</keyword>
<sequence length="113" mass="11760">MKEARRLGKRAYLAYDTLYIDGTPFGFRKASQSATMKSVAVIALAFACIIGMAAAQFGFGGVPSQGGDGFGSGGILALFGLLFLLTFLFNGNNRLGTGSTTLIYGNFSAPTGK</sequence>
<evidence type="ECO:0000313" key="3">
    <source>
        <dbReference type="Proteomes" id="UP000828390"/>
    </source>
</evidence>
<reference evidence="2" key="2">
    <citation type="submission" date="2020-11" db="EMBL/GenBank/DDBJ databases">
        <authorList>
            <person name="McCartney M.A."/>
            <person name="Auch B."/>
            <person name="Kono T."/>
            <person name="Mallez S."/>
            <person name="Becker A."/>
            <person name="Gohl D.M."/>
            <person name="Silverstein K.A.T."/>
            <person name="Koren S."/>
            <person name="Bechman K.B."/>
            <person name="Herman A."/>
            <person name="Abrahante J.E."/>
            <person name="Garbe J."/>
        </authorList>
    </citation>
    <scope>NUCLEOTIDE SEQUENCE</scope>
    <source>
        <strain evidence="2">Duluth1</strain>
        <tissue evidence="2">Whole animal</tissue>
    </source>
</reference>
<reference evidence="2" key="1">
    <citation type="journal article" date="2019" name="bioRxiv">
        <title>The Genome of the Zebra Mussel, Dreissena polymorpha: A Resource for Invasive Species Research.</title>
        <authorList>
            <person name="McCartney M.A."/>
            <person name="Auch B."/>
            <person name="Kono T."/>
            <person name="Mallez S."/>
            <person name="Zhang Y."/>
            <person name="Obille A."/>
            <person name="Becker A."/>
            <person name="Abrahante J.E."/>
            <person name="Garbe J."/>
            <person name="Badalamenti J.P."/>
            <person name="Herman A."/>
            <person name="Mangelson H."/>
            <person name="Liachko I."/>
            <person name="Sullivan S."/>
            <person name="Sone E.D."/>
            <person name="Koren S."/>
            <person name="Silverstein K.A.T."/>
            <person name="Beckman K.B."/>
            <person name="Gohl D.M."/>
        </authorList>
    </citation>
    <scope>NUCLEOTIDE SEQUENCE</scope>
    <source>
        <strain evidence="2">Duluth1</strain>
        <tissue evidence="2">Whole animal</tissue>
    </source>
</reference>
<organism evidence="2 3">
    <name type="scientific">Dreissena polymorpha</name>
    <name type="common">Zebra mussel</name>
    <name type="synonym">Mytilus polymorpha</name>
    <dbReference type="NCBI Taxonomy" id="45954"/>
    <lineage>
        <taxon>Eukaryota</taxon>
        <taxon>Metazoa</taxon>
        <taxon>Spiralia</taxon>
        <taxon>Lophotrochozoa</taxon>
        <taxon>Mollusca</taxon>
        <taxon>Bivalvia</taxon>
        <taxon>Autobranchia</taxon>
        <taxon>Heteroconchia</taxon>
        <taxon>Euheterodonta</taxon>
        <taxon>Imparidentia</taxon>
        <taxon>Neoheterodontei</taxon>
        <taxon>Myida</taxon>
        <taxon>Dreissenoidea</taxon>
        <taxon>Dreissenidae</taxon>
        <taxon>Dreissena</taxon>
    </lineage>
</organism>
<dbReference type="Proteomes" id="UP000828390">
    <property type="component" value="Unassembled WGS sequence"/>
</dbReference>
<protein>
    <submittedName>
        <fullName evidence="2">Uncharacterized protein</fullName>
    </submittedName>
</protein>
<name>A0A9D4F4I5_DREPO</name>
<keyword evidence="1" id="KW-1133">Transmembrane helix</keyword>
<proteinExistence type="predicted"/>
<feature type="transmembrane region" description="Helical" evidence="1">
    <location>
        <begin position="70"/>
        <end position="89"/>
    </location>
</feature>
<keyword evidence="1" id="KW-0472">Membrane</keyword>
<evidence type="ECO:0000256" key="1">
    <source>
        <dbReference type="SAM" id="Phobius"/>
    </source>
</evidence>
<dbReference type="AlphaFoldDB" id="A0A9D4F4I5"/>
<comment type="caution">
    <text evidence="2">The sequence shown here is derived from an EMBL/GenBank/DDBJ whole genome shotgun (WGS) entry which is preliminary data.</text>
</comment>
<gene>
    <name evidence="2" type="ORF">DPMN_145681</name>
</gene>
<accession>A0A9D4F4I5</accession>